<keyword evidence="6" id="KW-0067">ATP-binding</keyword>
<feature type="domain" description="Protein kinase" evidence="10">
    <location>
        <begin position="9"/>
        <end position="339"/>
    </location>
</feature>
<feature type="region of interest" description="Disordered" evidence="9">
    <location>
        <begin position="437"/>
        <end position="459"/>
    </location>
</feature>
<keyword evidence="5" id="KW-0418">Kinase</keyword>
<accession>G0UUR6</accession>
<name>G0UUR6_TRYCI</name>
<dbReference type="PROSITE" id="PS00108">
    <property type="entry name" value="PROTEIN_KINASE_ST"/>
    <property type="match status" value="1"/>
</dbReference>
<dbReference type="Gene3D" id="1.10.510.10">
    <property type="entry name" value="Transferase(Phosphotransferase) domain 1"/>
    <property type="match status" value="1"/>
</dbReference>
<sequence length="684" mass="76088">MDDGTGYLLRPHSIIGMGAYGTVFKAFRLAKALANDEGAWEREAEPVAVKQTIFSEVSEDITVVLKEVSYLSNLHHPNIVNYYTAFTSNSRPSDGPATHLHVNNATSIKKQPKKNAEEKQNKSTLNFSSECSLCIVEELVEGASVAKVIKMASEQAIKPMTEAEIAAVLYDVLQALLYIHEECRLVHRDIKPLNMLLDRNAASVKICDFGTCADLSQQAGRFTVIGTIGWIAPEVLDSGMMDHHSGNITSHSFPSDVWSLGVSALEMAQVGATKSALSEYIKDLSAMPCSVQETVKETRKSFLQEKLPAGRLRDFIACCLRRDPRMRSTVRTLLQHPLIVENGVANTKERCAKITNIINALNAAKKKTGGNEKMNDEAIVLPQFADSTFTKSRCMEAIAAMKREFFSAQAPLLGPSDYSWCLPDHITRMASSDNFRNLPRPLKPQDLEAGASSRLPPHSRNSAAVKTLFDAVMVPATVESQRTVLNIVGQYRKLGTTHTTEACSDVDRVHESAYTLDELACRNLKHETFVHLHDELMRCLRACCSAIPDFEMNFLPAFMQALTSSDENVHELRWFLAYLHQMQKDDLKHTYRGRIEPHVTRASAPRRFNNASHISSPFTHLTAGDWMRFPRMPQLAVSSSVSSDNDKGDTVADGMRQQAPLVCPPAYLYNKWLKEKQTKVMGAL</sequence>
<comment type="catalytic activity">
    <reaction evidence="8">
        <text>L-seryl-[protein] + ATP = O-phospho-L-seryl-[protein] + ADP + H(+)</text>
        <dbReference type="Rhea" id="RHEA:17989"/>
        <dbReference type="Rhea" id="RHEA-COMP:9863"/>
        <dbReference type="Rhea" id="RHEA-COMP:11604"/>
        <dbReference type="ChEBI" id="CHEBI:15378"/>
        <dbReference type="ChEBI" id="CHEBI:29999"/>
        <dbReference type="ChEBI" id="CHEBI:30616"/>
        <dbReference type="ChEBI" id="CHEBI:83421"/>
        <dbReference type="ChEBI" id="CHEBI:456216"/>
        <dbReference type="EC" id="2.7.11.1"/>
    </reaction>
</comment>
<evidence type="ECO:0000256" key="9">
    <source>
        <dbReference type="SAM" id="MobiDB-lite"/>
    </source>
</evidence>
<dbReference type="PANTHER" id="PTHR48012">
    <property type="entry name" value="STERILE20-LIKE KINASE, ISOFORM B-RELATED"/>
    <property type="match status" value="1"/>
</dbReference>
<dbReference type="SMART" id="SM00220">
    <property type="entry name" value="S_TKc"/>
    <property type="match status" value="1"/>
</dbReference>
<dbReference type="GO" id="GO:0004674">
    <property type="term" value="F:protein serine/threonine kinase activity"/>
    <property type="evidence" value="ECO:0007669"/>
    <property type="project" value="UniProtKB-KW"/>
</dbReference>
<keyword evidence="2" id="KW-0723">Serine/threonine-protein kinase</keyword>
<dbReference type="SUPFAM" id="SSF56112">
    <property type="entry name" value="Protein kinase-like (PK-like)"/>
    <property type="match status" value="1"/>
</dbReference>
<dbReference type="AlphaFoldDB" id="G0UUR6"/>
<dbReference type="PROSITE" id="PS50011">
    <property type="entry name" value="PROTEIN_KINASE_DOM"/>
    <property type="match status" value="1"/>
</dbReference>
<dbReference type="Gene3D" id="3.30.200.20">
    <property type="entry name" value="Phosphorylase Kinase, domain 1"/>
    <property type="match status" value="1"/>
</dbReference>
<dbReference type="VEuPathDB" id="TriTrypDB:TcIL3000_9_5380"/>
<reference evidence="11" key="1">
    <citation type="journal article" date="2012" name="Proc. Natl. Acad. Sci. U.S.A.">
        <title>Antigenic diversity is generated by distinct evolutionary mechanisms in African trypanosome species.</title>
        <authorList>
            <person name="Jackson A.P."/>
            <person name="Berry A."/>
            <person name="Aslett M."/>
            <person name="Allison H.C."/>
            <person name="Burton P."/>
            <person name="Vavrova-Anderson J."/>
            <person name="Brown R."/>
            <person name="Browne H."/>
            <person name="Corton N."/>
            <person name="Hauser H."/>
            <person name="Gamble J."/>
            <person name="Gilderthorp R."/>
            <person name="Marcello L."/>
            <person name="McQuillan J."/>
            <person name="Otto T.D."/>
            <person name="Quail M.A."/>
            <person name="Sanders M.J."/>
            <person name="van Tonder A."/>
            <person name="Ginger M.L."/>
            <person name="Field M.C."/>
            <person name="Barry J.D."/>
            <person name="Hertz-Fowler C."/>
            <person name="Berriman M."/>
        </authorList>
    </citation>
    <scope>NUCLEOTIDE SEQUENCE</scope>
    <source>
        <strain evidence="11">IL3000</strain>
    </source>
</reference>
<dbReference type="PANTHER" id="PTHR48012:SF10">
    <property type="entry name" value="FI20177P1"/>
    <property type="match status" value="1"/>
</dbReference>
<dbReference type="GO" id="GO:0005737">
    <property type="term" value="C:cytoplasm"/>
    <property type="evidence" value="ECO:0007669"/>
    <property type="project" value="TreeGrafter"/>
</dbReference>
<dbReference type="InterPro" id="IPR008271">
    <property type="entry name" value="Ser/Thr_kinase_AS"/>
</dbReference>
<evidence type="ECO:0000256" key="4">
    <source>
        <dbReference type="ARBA" id="ARBA00022741"/>
    </source>
</evidence>
<dbReference type="EMBL" id="HE575322">
    <property type="protein sequence ID" value="CCC93130.1"/>
    <property type="molecule type" value="Genomic_DNA"/>
</dbReference>
<protein>
    <recommendedName>
        <fullName evidence="10">Protein kinase domain-containing protein</fullName>
    </recommendedName>
</protein>
<keyword evidence="4" id="KW-0547">Nucleotide-binding</keyword>
<keyword evidence="3" id="KW-0808">Transferase</keyword>
<evidence type="ECO:0000256" key="3">
    <source>
        <dbReference type="ARBA" id="ARBA00022679"/>
    </source>
</evidence>
<dbReference type="Pfam" id="PF00069">
    <property type="entry name" value="Pkinase"/>
    <property type="match status" value="1"/>
</dbReference>
<comment type="similarity">
    <text evidence="1">Belongs to the protein kinase superfamily. STE Ser/Thr protein kinase family. STE20 subfamily.</text>
</comment>
<evidence type="ECO:0000256" key="5">
    <source>
        <dbReference type="ARBA" id="ARBA00022777"/>
    </source>
</evidence>
<dbReference type="GO" id="GO:0005524">
    <property type="term" value="F:ATP binding"/>
    <property type="evidence" value="ECO:0007669"/>
    <property type="project" value="UniProtKB-KW"/>
</dbReference>
<evidence type="ECO:0000256" key="8">
    <source>
        <dbReference type="ARBA" id="ARBA00048679"/>
    </source>
</evidence>
<organism evidence="11">
    <name type="scientific">Trypanosoma congolense (strain IL3000)</name>
    <dbReference type="NCBI Taxonomy" id="1068625"/>
    <lineage>
        <taxon>Eukaryota</taxon>
        <taxon>Discoba</taxon>
        <taxon>Euglenozoa</taxon>
        <taxon>Kinetoplastea</taxon>
        <taxon>Metakinetoplastina</taxon>
        <taxon>Trypanosomatida</taxon>
        <taxon>Trypanosomatidae</taxon>
        <taxon>Trypanosoma</taxon>
        <taxon>Nannomonas</taxon>
    </lineage>
</organism>
<evidence type="ECO:0000256" key="1">
    <source>
        <dbReference type="ARBA" id="ARBA00008874"/>
    </source>
</evidence>
<evidence type="ECO:0000256" key="2">
    <source>
        <dbReference type="ARBA" id="ARBA00022527"/>
    </source>
</evidence>
<proteinExistence type="inferred from homology"/>
<evidence type="ECO:0000256" key="7">
    <source>
        <dbReference type="ARBA" id="ARBA00047899"/>
    </source>
</evidence>
<dbReference type="InterPro" id="IPR050629">
    <property type="entry name" value="STE20/SPS1-PAK"/>
</dbReference>
<evidence type="ECO:0000313" key="11">
    <source>
        <dbReference type="EMBL" id="CCC93130.1"/>
    </source>
</evidence>
<evidence type="ECO:0000259" key="10">
    <source>
        <dbReference type="PROSITE" id="PS50011"/>
    </source>
</evidence>
<dbReference type="InterPro" id="IPR011009">
    <property type="entry name" value="Kinase-like_dom_sf"/>
</dbReference>
<dbReference type="InterPro" id="IPR000719">
    <property type="entry name" value="Prot_kinase_dom"/>
</dbReference>
<comment type="catalytic activity">
    <reaction evidence="7">
        <text>L-threonyl-[protein] + ATP = O-phospho-L-threonyl-[protein] + ADP + H(+)</text>
        <dbReference type="Rhea" id="RHEA:46608"/>
        <dbReference type="Rhea" id="RHEA-COMP:11060"/>
        <dbReference type="Rhea" id="RHEA-COMP:11605"/>
        <dbReference type="ChEBI" id="CHEBI:15378"/>
        <dbReference type="ChEBI" id="CHEBI:30013"/>
        <dbReference type="ChEBI" id="CHEBI:30616"/>
        <dbReference type="ChEBI" id="CHEBI:61977"/>
        <dbReference type="ChEBI" id="CHEBI:456216"/>
        <dbReference type="EC" id="2.7.11.1"/>
    </reaction>
</comment>
<gene>
    <name evidence="11" type="ORF">TCIL3000_9_5380</name>
</gene>
<evidence type="ECO:0000256" key="6">
    <source>
        <dbReference type="ARBA" id="ARBA00022840"/>
    </source>
</evidence>